<keyword evidence="2" id="KW-0813">Transport</keyword>
<comment type="caution">
    <text evidence="12">The sequence shown here is derived from an EMBL/GenBank/DDBJ whole genome shotgun (WGS) entry which is preliminary data.</text>
</comment>
<proteinExistence type="predicted"/>
<evidence type="ECO:0000256" key="3">
    <source>
        <dbReference type="ARBA" id="ARBA00022692"/>
    </source>
</evidence>
<evidence type="ECO:0000256" key="9">
    <source>
        <dbReference type="ARBA" id="ARBA00023286"/>
    </source>
</evidence>
<dbReference type="GO" id="GO:0015276">
    <property type="term" value="F:ligand-gated monoatomic ion channel activity"/>
    <property type="evidence" value="ECO:0007669"/>
    <property type="project" value="InterPro"/>
</dbReference>
<keyword evidence="10" id="KW-0407">Ion channel</keyword>
<evidence type="ECO:0000313" key="12">
    <source>
        <dbReference type="EMBL" id="KAK8781606.1"/>
    </source>
</evidence>
<keyword evidence="5" id="KW-0406">Ion transport</keyword>
<keyword evidence="7" id="KW-0675">Receptor</keyword>
<dbReference type="Proteomes" id="UP001321473">
    <property type="component" value="Unassembled WGS sequence"/>
</dbReference>
<evidence type="ECO:0000256" key="10">
    <source>
        <dbReference type="ARBA" id="ARBA00023303"/>
    </source>
</evidence>
<name>A0AAQ4F3D0_AMBAM</name>
<organism evidence="12 13">
    <name type="scientific">Amblyomma americanum</name>
    <name type="common">Lone star tick</name>
    <dbReference type="NCBI Taxonomy" id="6943"/>
    <lineage>
        <taxon>Eukaryota</taxon>
        <taxon>Metazoa</taxon>
        <taxon>Ecdysozoa</taxon>
        <taxon>Arthropoda</taxon>
        <taxon>Chelicerata</taxon>
        <taxon>Arachnida</taxon>
        <taxon>Acari</taxon>
        <taxon>Parasitiformes</taxon>
        <taxon>Ixodida</taxon>
        <taxon>Ixodoidea</taxon>
        <taxon>Ixodidae</taxon>
        <taxon>Amblyomminae</taxon>
        <taxon>Amblyomma</taxon>
    </lineage>
</organism>
<keyword evidence="3" id="KW-0812">Transmembrane</keyword>
<evidence type="ECO:0000256" key="5">
    <source>
        <dbReference type="ARBA" id="ARBA00023065"/>
    </source>
</evidence>
<keyword evidence="9" id="KW-1071">Ligand-gated ion channel</keyword>
<reference evidence="12 13" key="1">
    <citation type="journal article" date="2023" name="Arcadia Sci">
        <title>De novo assembly of a long-read Amblyomma americanum tick genome.</title>
        <authorList>
            <person name="Chou S."/>
            <person name="Poskanzer K.E."/>
            <person name="Rollins M."/>
            <person name="Thuy-Boun P.S."/>
        </authorList>
    </citation>
    <scope>NUCLEOTIDE SEQUENCE [LARGE SCALE GENOMIC DNA]</scope>
    <source>
        <strain evidence="12">F_SG_1</strain>
        <tissue evidence="12">Salivary glands</tissue>
    </source>
</reference>
<dbReference type="AlphaFoldDB" id="A0AAQ4F3D0"/>
<evidence type="ECO:0000256" key="8">
    <source>
        <dbReference type="ARBA" id="ARBA00023180"/>
    </source>
</evidence>
<evidence type="ECO:0000259" key="11">
    <source>
        <dbReference type="SMART" id="SM00918"/>
    </source>
</evidence>
<evidence type="ECO:0000256" key="7">
    <source>
        <dbReference type="ARBA" id="ARBA00023170"/>
    </source>
</evidence>
<feature type="domain" description="Ionotropic glutamate receptor L-glutamate and glycine-binding" evidence="11">
    <location>
        <begin position="16"/>
        <end position="76"/>
    </location>
</feature>
<evidence type="ECO:0000256" key="6">
    <source>
        <dbReference type="ARBA" id="ARBA00023136"/>
    </source>
</evidence>
<dbReference type="InterPro" id="IPR019594">
    <property type="entry name" value="Glu/Gly-bd"/>
</dbReference>
<evidence type="ECO:0000256" key="2">
    <source>
        <dbReference type="ARBA" id="ARBA00022448"/>
    </source>
</evidence>
<evidence type="ECO:0000313" key="13">
    <source>
        <dbReference type="Proteomes" id="UP001321473"/>
    </source>
</evidence>
<dbReference type="SMART" id="SM00918">
    <property type="entry name" value="Lig_chan-Glu_bd"/>
    <property type="match status" value="1"/>
</dbReference>
<dbReference type="Gene3D" id="3.40.190.10">
    <property type="entry name" value="Periplasmic binding protein-like II"/>
    <property type="match status" value="1"/>
</dbReference>
<protein>
    <recommendedName>
        <fullName evidence="11">Ionotropic glutamate receptor L-glutamate and glycine-binding domain-containing protein</fullName>
    </recommendedName>
</protein>
<comment type="subcellular location">
    <subcellularLocation>
        <location evidence="1">Membrane</location>
        <topology evidence="1">Multi-pass membrane protein</topology>
    </subcellularLocation>
</comment>
<keyword evidence="8" id="KW-0325">Glycoprotein</keyword>
<keyword evidence="4" id="KW-1133">Transmembrane helix</keyword>
<dbReference type="SUPFAM" id="SSF53850">
    <property type="entry name" value="Periplasmic binding protein-like II"/>
    <property type="match status" value="1"/>
</dbReference>
<accession>A0AAQ4F3D0</accession>
<dbReference type="GO" id="GO:0016020">
    <property type="term" value="C:membrane"/>
    <property type="evidence" value="ECO:0007669"/>
    <property type="project" value="UniProtKB-SubCell"/>
</dbReference>
<keyword evidence="6" id="KW-0472">Membrane</keyword>
<evidence type="ECO:0000256" key="4">
    <source>
        <dbReference type="ARBA" id="ARBA00022989"/>
    </source>
</evidence>
<sequence length="106" mass="11287">MAGGSMLRVATFPYKPHLEVLKGETGDRLVGLLGDVLEALSLSLSFNYSLQLAADRSLGNVLPNGTATGLVGRLQRDVRPARFLSSSHLYAHTIRHPTVRASGASS</sequence>
<gene>
    <name evidence="12" type="ORF">V5799_017053</name>
</gene>
<evidence type="ECO:0000256" key="1">
    <source>
        <dbReference type="ARBA" id="ARBA00004141"/>
    </source>
</evidence>
<keyword evidence="13" id="KW-1185">Reference proteome</keyword>
<dbReference type="EMBL" id="JARKHS020007520">
    <property type="protein sequence ID" value="KAK8781606.1"/>
    <property type="molecule type" value="Genomic_DNA"/>
</dbReference>